<organism evidence="4 5">
    <name type="scientific">Cognaticolwellia beringensis</name>
    <dbReference type="NCBI Taxonomy" id="1967665"/>
    <lineage>
        <taxon>Bacteria</taxon>
        <taxon>Pseudomonadati</taxon>
        <taxon>Pseudomonadota</taxon>
        <taxon>Gammaproteobacteria</taxon>
        <taxon>Alteromonadales</taxon>
        <taxon>Colwelliaceae</taxon>
        <taxon>Cognaticolwellia</taxon>
    </lineage>
</organism>
<keyword evidence="5" id="KW-1185">Reference proteome</keyword>
<evidence type="ECO:0000313" key="5">
    <source>
        <dbReference type="Proteomes" id="UP000202259"/>
    </source>
</evidence>
<keyword evidence="2" id="KW-0378">Hydrolase</keyword>
<dbReference type="PANTHER" id="PTHR46470:SF4">
    <property type="entry name" value="5-AMINO-6-(5-PHOSPHO-D-RIBITYLAMINO)URACIL PHOSPHATASE YIGB"/>
    <property type="match status" value="1"/>
</dbReference>
<dbReference type="Proteomes" id="UP000202259">
    <property type="component" value="Chromosome"/>
</dbReference>
<dbReference type="GO" id="GO:0016787">
    <property type="term" value="F:hydrolase activity"/>
    <property type="evidence" value="ECO:0007669"/>
    <property type="project" value="UniProtKB-KW"/>
</dbReference>
<keyword evidence="3" id="KW-0460">Magnesium</keyword>
<dbReference type="SFLD" id="SFLDS00003">
    <property type="entry name" value="Haloacid_Dehalogenase"/>
    <property type="match status" value="1"/>
</dbReference>
<dbReference type="AlphaFoldDB" id="A0A222G7P1"/>
<dbReference type="InterPro" id="IPR006439">
    <property type="entry name" value="HAD-SF_hydro_IA"/>
</dbReference>
<evidence type="ECO:0000256" key="3">
    <source>
        <dbReference type="ARBA" id="ARBA00022842"/>
    </source>
</evidence>
<dbReference type="InterPro" id="IPR036412">
    <property type="entry name" value="HAD-like_sf"/>
</dbReference>
<proteinExistence type="predicted"/>
<dbReference type="Gene3D" id="1.20.120.1600">
    <property type="match status" value="1"/>
</dbReference>
<gene>
    <name evidence="4" type="ORF">B5D82_08615</name>
</gene>
<protein>
    <recommendedName>
        <fullName evidence="6">HAD family hydrolase</fullName>
    </recommendedName>
</protein>
<accession>A0A222G7P1</accession>
<dbReference type="RefSeq" id="WP_081150803.1">
    <property type="nucleotide sequence ID" value="NZ_CP020465.1"/>
</dbReference>
<name>A0A222G7P1_9GAMM</name>
<dbReference type="InterPro" id="IPR023214">
    <property type="entry name" value="HAD_sf"/>
</dbReference>
<comment type="cofactor">
    <cofactor evidence="1">
        <name>Mg(2+)</name>
        <dbReference type="ChEBI" id="CHEBI:18420"/>
    </cofactor>
</comment>
<dbReference type="EMBL" id="CP020465">
    <property type="protein sequence ID" value="ASP47810.1"/>
    <property type="molecule type" value="Genomic_DNA"/>
</dbReference>
<evidence type="ECO:0008006" key="6">
    <source>
        <dbReference type="Google" id="ProtNLM"/>
    </source>
</evidence>
<dbReference type="PANTHER" id="PTHR46470">
    <property type="entry name" value="N-ACYLNEURAMINATE-9-PHOSPHATASE"/>
    <property type="match status" value="1"/>
</dbReference>
<evidence type="ECO:0000313" key="4">
    <source>
        <dbReference type="EMBL" id="ASP47810.1"/>
    </source>
</evidence>
<dbReference type="SFLD" id="SFLDG01129">
    <property type="entry name" value="C1.5:_HAD__Beta-PGM__Phosphata"/>
    <property type="match status" value="1"/>
</dbReference>
<dbReference type="NCBIfam" id="TIGR01549">
    <property type="entry name" value="HAD-SF-IA-v1"/>
    <property type="match status" value="1"/>
</dbReference>
<reference evidence="4 5" key="1">
    <citation type="submission" date="2017-08" db="EMBL/GenBank/DDBJ databases">
        <title>Complete genome of Colwellia sp. NB097-1, a psychrophile bacterium ioslated from Bering Sea.</title>
        <authorList>
            <person name="Chen X."/>
        </authorList>
    </citation>
    <scope>NUCLEOTIDE SEQUENCE [LARGE SCALE GENOMIC DNA]</scope>
    <source>
        <strain evidence="4 5">NB097-1</strain>
    </source>
</reference>
<dbReference type="SUPFAM" id="SSF56784">
    <property type="entry name" value="HAD-like"/>
    <property type="match status" value="1"/>
</dbReference>
<dbReference type="InterPro" id="IPR051400">
    <property type="entry name" value="HAD-like_hydrolase"/>
</dbReference>
<dbReference type="Gene3D" id="3.40.50.1000">
    <property type="entry name" value="HAD superfamily/HAD-like"/>
    <property type="match status" value="1"/>
</dbReference>
<dbReference type="KEGG" id="cber:B5D82_08615"/>
<dbReference type="Pfam" id="PF00702">
    <property type="entry name" value="Hydrolase"/>
    <property type="match status" value="1"/>
</dbReference>
<sequence length="241" mass="27583">MRFYRRLHPFHAISFDLDDTLYSNQPIMLTTDTKMITYFKCVFGDYGLDSNLYRFDFRFWWPFRQQVLEQSPALKHDIGLLREKSYYLGALSLGLTDAEARSVAGLALDYFVEQRSNFTLPQQTHDFLSYLKRRVPLVAITNGNVDTSKIGIAKYFSEHFNASIDNKLKPDSDMFDKACTALKIRHAQLLHVGDCGRNDVFGAINAGCQTAWLNPYQVGKPLKVLPTLGLDNIEQLTKILP</sequence>
<evidence type="ECO:0000256" key="2">
    <source>
        <dbReference type="ARBA" id="ARBA00022801"/>
    </source>
</evidence>
<evidence type="ECO:0000256" key="1">
    <source>
        <dbReference type="ARBA" id="ARBA00001946"/>
    </source>
</evidence>
<dbReference type="GO" id="GO:0009231">
    <property type="term" value="P:riboflavin biosynthetic process"/>
    <property type="evidence" value="ECO:0007669"/>
    <property type="project" value="TreeGrafter"/>
</dbReference>
<dbReference type="OrthoDB" id="367448at2"/>